<evidence type="ECO:0000313" key="3">
    <source>
        <dbReference type="Proteomes" id="UP000188318"/>
    </source>
</evidence>
<feature type="region of interest" description="Disordered" evidence="1">
    <location>
        <begin position="35"/>
        <end position="55"/>
    </location>
</feature>
<proteinExistence type="predicted"/>
<protein>
    <submittedName>
        <fullName evidence="2">Uncharacterized protein</fullName>
    </submittedName>
</protein>
<evidence type="ECO:0000313" key="2">
    <source>
        <dbReference type="EMBL" id="OOG00579.1"/>
    </source>
</evidence>
<sequence length="55" mass="6241">IDRWCWGIPARVGFCLGHHRAFWMDHLCPTTPPRAESSPSHWGRGYSGNCSRSTV</sequence>
<dbReference type="AlphaFoldDB" id="A0A1R3S1G9"/>
<dbReference type="Proteomes" id="UP000188318">
    <property type="component" value="Unassembled WGS sequence"/>
</dbReference>
<feature type="non-terminal residue" evidence="2">
    <location>
        <position position="55"/>
    </location>
</feature>
<evidence type="ECO:0000256" key="1">
    <source>
        <dbReference type="SAM" id="MobiDB-lite"/>
    </source>
</evidence>
<dbReference type="VEuPathDB" id="FungiDB:ASPCADRAFT_202422"/>
<name>A0A1R3S1G9_ASPC5</name>
<feature type="non-terminal residue" evidence="2">
    <location>
        <position position="1"/>
    </location>
</feature>
<accession>A0A1R3S1G9</accession>
<keyword evidence="3" id="KW-1185">Reference proteome</keyword>
<gene>
    <name evidence="2" type="ORF">ASPCADRAFT_202422</name>
</gene>
<dbReference type="EMBL" id="KV907493">
    <property type="protein sequence ID" value="OOG00579.1"/>
    <property type="molecule type" value="Genomic_DNA"/>
</dbReference>
<reference evidence="3" key="1">
    <citation type="journal article" date="2017" name="Genome Biol.">
        <title>Comparative genomics reveals high biological diversity and specific adaptations in the industrially and medically important fungal genus Aspergillus.</title>
        <authorList>
            <person name="de Vries R.P."/>
            <person name="Riley R."/>
            <person name="Wiebenga A."/>
            <person name="Aguilar-Osorio G."/>
            <person name="Amillis S."/>
            <person name="Uchima C.A."/>
            <person name="Anderluh G."/>
            <person name="Asadollahi M."/>
            <person name="Askin M."/>
            <person name="Barry K."/>
            <person name="Battaglia E."/>
            <person name="Bayram O."/>
            <person name="Benocci T."/>
            <person name="Braus-Stromeyer S.A."/>
            <person name="Caldana C."/>
            <person name="Canovas D."/>
            <person name="Cerqueira G.C."/>
            <person name="Chen F."/>
            <person name="Chen W."/>
            <person name="Choi C."/>
            <person name="Clum A."/>
            <person name="Dos Santos R.A."/>
            <person name="Damasio A.R."/>
            <person name="Diallinas G."/>
            <person name="Emri T."/>
            <person name="Fekete E."/>
            <person name="Flipphi M."/>
            <person name="Freyberg S."/>
            <person name="Gallo A."/>
            <person name="Gournas C."/>
            <person name="Habgood R."/>
            <person name="Hainaut M."/>
            <person name="Harispe M.L."/>
            <person name="Henrissat B."/>
            <person name="Hilden K.S."/>
            <person name="Hope R."/>
            <person name="Hossain A."/>
            <person name="Karabika E."/>
            <person name="Karaffa L."/>
            <person name="Karanyi Z."/>
            <person name="Krasevec N."/>
            <person name="Kuo A."/>
            <person name="Kusch H."/>
            <person name="LaButti K."/>
            <person name="Lagendijk E.L."/>
            <person name="Lapidus A."/>
            <person name="Levasseur A."/>
            <person name="Lindquist E."/>
            <person name="Lipzen A."/>
            <person name="Logrieco A.F."/>
            <person name="MacCabe A."/>
            <person name="Maekelae M.R."/>
            <person name="Malavazi I."/>
            <person name="Melin P."/>
            <person name="Meyer V."/>
            <person name="Mielnichuk N."/>
            <person name="Miskei M."/>
            <person name="Molnar A.P."/>
            <person name="Mule G."/>
            <person name="Ngan C.Y."/>
            <person name="Orejas M."/>
            <person name="Orosz E."/>
            <person name="Ouedraogo J.P."/>
            <person name="Overkamp K.M."/>
            <person name="Park H.-S."/>
            <person name="Perrone G."/>
            <person name="Piumi F."/>
            <person name="Punt P.J."/>
            <person name="Ram A.F."/>
            <person name="Ramon A."/>
            <person name="Rauscher S."/>
            <person name="Record E."/>
            <person name="Riano-Pachon D.M."/>
            <person name="Robert V."/>
            <person name="Roehrig J."/>
            <person name="Ruller R."/>
            <person name="Salamov A."/>
            <person name="Salih N.S."/>
            <person name="Samson R.A."/>
            <person name="Sandor E."/>
            <person name="Sanguinetti M."/>
            <person name="Schuetze T."/>
            <person name="Sepcic K."/>
            <person name="Shelest E."/>
            <person name="Sherlock G."/>
            <person name="Sophianopoulou V."/>
            <person name="Squina F.M."/>
            <person name="Sun H."/>
            <person name="Susca A."/>
            <person name="Todd R.B."/>
            <person name="Tsang A."/>
            <person name="Unkles S.E."/>
            <person name="van de Wiele N."/>
            <person name="van Rossen-Uffink D."/>
            <person name="Oliveira J.V."/>
            <person name="Vesth T.C."/>
            <person name="Visser J."/>
            <person name="Yu J.-H."/>
            <person name="Zhou M."/>
            <person name="Andersen M.R."/>
            <person name="Archer D.B."/>
            <person name="Baker S.E."/>
            <person name="Benoit I."/>
            <person name="Brakhage A.A."/>
            <person name="Braus G.H."/>
            <person name="Fischer R."/>
            <person name="Frisvad J.C."/>
            <person name="Goldman G.H."/>
            <person name="Houbraken J."/>
            <person name="Oakley B."/>
            <person name="Pocsi I."/>
            <person name="Scazzocchio C."/>
            <person name="Seiboth B."/>
            <person name="vanKuyk P.A."/>
            <person name="Wortman J."/>
            <person name="Dyer P.S."/>
            <person name="Grigoriev I.V."/>
        </authorList>
    </citation>
    <scope>NUCLEOTIDE SEQUENCE [LARGE SCALE GENOMIC DNA]</scope>
    <source>
        <strain evidence="3">ITEM 5010</strain>
    </source>
</reference>
<organism evidence="2 3">
    <name type="scientific">Aspergillus carbonarius (strain ITEM 5010)</name>
    <dbReference type="NCBI Taxonomy" id="602072"/>
    <lineage>
        <taxon>Eukaryota</taxon>
        <taxon>Fungi</taxon>
        <taxon>Dikarya</taxon>
        <taxon>Ascomycota</taxon>
        <taxon>Pezizomycotina</taxon>
        <taxon>Eurotiomycetes</taxon>
        <taxon>Eurotiomycetidae</taxon>
        <taxon>Eurotiales</taxon>
        <taxon>Aspergillaceae</taxon>
        <taxon>Aspergillus</taxon>
        <taxon>Aspergillus subgen. Circumdati</taxon>
    </lineage>
</organism>